<dbReference type="InterPro" id="IPR010610">
    <property type="entry name" value="EryCIII-like_C"/>
</dbReference>
<dbReference type="PANTHER" id="PTHR48050:SF13">
    <property type="entry name" value="STEROL 3-BETA-GLUCOSYLTRANSFERASE UGT80A2"/>
    <property type="match status" value="1"/>
</dbReference>
<dbReference type="Proteomes" id="UP000254573">
    <property type="component" value="Unassembled WGS sequence"/>
</dbReference>
<dbReference type="InterPro" id="IPR050426">
    <property type="entry name" value="Glycosyltransferase_28"/>
</dbReference>
<name>A0A378YX48_9BURK</name>
<evidence type="ECO:0000259" key="1">
    <source>
        <dbReference type="Pfam" id="PF06722"/>
    </source>
</evidence>
<evidence type="ECO:0000313" key="3">
    <source>
        <dbReference type="Proteomes" id="UP000254573"/>
    </source>
</evidence>
<evidence type="ECO:0000313" key="2">
    <source>
        <dbReference type="EMBL" id="SUA81363.1"/>
    </source>
</evidence>
<dbReference type="AlphaFoldDB" id="A0A378YX48"/>
<dbReference type="Pfam" id="PF06722">
    <property type="entry name" value="EryCIII-like_C"/>
    <property type="match status" value="1"/>
</dbReference>
<dbReference type="SUPFAM" id="SSF53756">
    <property type="entry name" value="UDP-Glycosyltransferase/glycogen phosphorylase"/>
    <property type="match status" value="1"/>
</dbReference>
<proteinExistence type="predicted"/>
<feature type="domain" description="Erythromycin biosynthesis protein CIII-like C-terminal" evidence="1">
    <location>
        <begin position="247"/>
        <end position="367"/>
    </location>
</feature>
<dbReference type="RefSeq" id="WP_038620382.1">
    <property type="nucleotide sequence ID" value="NZ_CP009553.3"/>
</dbReference>
<dbReference type="Gene3D" id="3.40.50.2000">
    <property type="entry name" value="Glycogen Phosphorylase B"/>
    <property type="match status" value="2"/>
</dbReference>
<protein>
    <submittedName>
        <fullName evidence="2">Glycosyl transferases, related to UDP-glucuronosyltransferase</fullName>
    </submittedName>
</protein>
<dbReference type="KEGG" id="ppnm:LV28_21430"/>
<dbReference type="OrthoDB" id="271062at2"/>
<dbReference type="EMBL" id="UGSG01000001">
    <property type="protein sequence ID" value="SUA81363.1"/>
    <property type="molecule type" value="Genomic_DNA"/>
</dbReference>
<dbReference type="STRING" id="93220.A6P55_18010"/>
<dbReference type="PANTHER" id="PTHR48050">
    <property type="entry name" value="STEROL 3-BETA-GLUCOSYLTRANSFERASE"/>
    <property type="match status" value="1"/>
</dbReference>
<gene>
    <name evidence="2" type="ORF">NCTC13160_04226</name>
</gene>
<dbReference type="GO" id="GO:0016757">
    <property type="term" value="F:glycosyltransferase activity"/>
    <property type="evidence" value="ECO:0007669"/>
    <property type="project" value="UniProtKB-ARBA"/>
</dbReference>
<organism evidence="2 3">
    <name type="scientific">Pandoraea pnomenusa</name>
    <dbReference type="NCBI Taxonomy" id="93220"/>
    <lineage>
        <taxon>Bacteria</taxon>
        <taxon>Pseudomonadati</taxon>
        <taxon>Pseudomonadota</taxon>
        <taxon>Betaproteobacteria</taxon>
        <taxon>Burkholderiales</taxon>
        <taxon>Burkholderiaceae</taxon>
        <taxon>Pandoraea</taxon>
    </lineage>
</organism>
<reference evidence="2 3" key="1">
    <citation type="submission" date="2018-06" db="EMBL/GenBank/DDBJ databases">
        <authorList>
            <consortium name="Pathogen Informatics"/>
            <person name="Doyle S."/>
        </authorList>
    </citation>
    <scope>NUCLEOTIDE SEQUENCE [LARGE SCALE GENOMIC DNA]</scope>
    <source>
        <strain evidence="2 3">NCTC13160</strain>
    </source>
</reference>
<sequence length="411" mass="44298">MSRIVIAWELGENLGHLWNLLPVAQRLRSLGHDVSFGIRDVAQAHRYLAPLGLRWFAAPVAQGVPPLGRDVASHTDILAACGAAHATHLAGMVGAWRHLFDVLQPDLVLVEHAPFALLAANRIGVPTVHLGTGFTIAPTLAPAPNFRPWDSAMKDEVVQTGHRVALAVQQVFGGPYPLDECFRANETRLLSIPALDHYDGMRSPDAMFIGAMPAPESHGEPVEWKRDDVPRVFVYLRASPYLDAVLRLLDDAGAEVIATLPDVRPAQAARYRTLRIYDQPVRIDALLGSCDLAITHGGHGTALACLLAGVPMLALPMHIEQLRVTENVANAGAGLGILPAHVTEHFGPVLRTMLATQTFREAARAIAMRHSGLDPARALDGVVELIERAIVSRSPGARTVADGRESGPARH</sequence>
<accession>A0A378YX48</accession>
<keyword evidence="2" id="KW-0808">Transferase</keyword>